<dbReference type="Gene3D" id="2.60.120.330">
    <property type="entry name" value="B-lactam Antibiotic, Isopenicillin N Synthase, Chain"/>
    <property type="match status" value="1"/>
</dbReference>
<reference evidence="9 10" key="1">
    <citation type="journal article" date="2019" name="Nat. Plants">
        <title>Stout camphor tree genome fills gaps in understanding of flowering plant genome evolution.</title>
        <authorList>
            <person name="Chaw S.M."/>
            <person name="Liu Y.C."/>
            <person name="Wu Y.W."/>
            <person name="Wang H.Y."/>
            <person name="Lin C.I."/>
            <person name="Wu C.S."/>
            <person name="Ke H.M."/>
            <person name="Chang L.Y."/>
            <person name="Hsu C.Y."/>
            <person name="Yang H.T."/>
            <person name="Sudianto E."/>
            <person name="Hsu M.H."/>
            <person name="Wu K.P."/>
            <person name="Wang L.N."/>
            <person name="Leebens-Mack J.H."/>
            <person name="Tsai I.J."/>
        </authorList>
    </citation>
    <scope>NUCLEOTIDE SEQUENCE [LARGE SCALE GENOMIC DNA]</scope>
    <source>
        <strain evidence="10">cv. Chaw 1501</strain>
        <tissue evidence="9">Young leaves</tissue>
    </source>
</reference>
<evidence type="ECO:0000256" key="2">
    <source>
        <dbReference type="ARBA" id="ARBA00008056"/>
    </source>
</evidence>
<dbReference type="STRING" id="337451.A0A3S3NHH5"/>
<dbReference type="OrthoDB" id="288590at2759"/>
<evidence type="ECO:0000256" key="5">
    <source>
        <dbReference type="ARBA" id="ARBA00023002"/>
    </source>
</evidence>
<keyword evidence="10" id="KW-1185">Reference proteome</keyword>
<sequence>MILIVCVSVIINIYIWPRYHASLSSQTQSMAMPKEEPLLLTDLVAHTNQVPPHFIRPISDRPNLHEVDKSDTIFPLIDLDGFSGSNPSQIIEEIGQACQTHGFFLVKNHGIEESIINEMLRVSKEFFLLSESERSKHYSSDPLKTTRLSTSFNVNKESISSWRDYLRLHCYPLEDYVHEWPSNPPSFRETVSKYCTNVRGLVLKLMEAISESLGLEKGYMEKALSKQAQHMAINYYPPCPQPELTYGLPGHKDPNALTVLLQDQVPGLQVLSGGKWVTVKPIPGTFVVNIGDQIQALSNGIYNSILHRALVNSHEERMSIATFYCPSPDAVIGPAQELVDDHHPAIYKNFTYKEYYELFWNHGLQTESCIDSFRLPA</sequence>
<dbReference type="GO" id="GO:0051213">
    <property type="term" value="F:dioxygenase activity"/>
    <property type="evidence" value="ECO:0007669"/>
    <property type="project" value="UniProtKB-KW"/>
</dbReference>
<evidence type="ECO:0000313" key="10">
    <source>
        <dbReference type="Proteomes" id="UP000283530"/>
    </source>
</evidence>
<dbReference type="InterPro" id="IPR027443">
    <property type="entry name" value="IPNS-like_sf"/>
</dbReference>
<dbReference type="EMBL" id="QPKB01000006">
    <property type="protein sequence ID" value="RWR87716.1"/>
    <property type="molecule type" value="Genomic_DNA"/>
</dbReference>
<accession>A0A3S3NHH5</accession>
<evidence type="ECO:0000256" key="7">
    <source>
        <dbReference type="RuleBase" id="RU003682"/>
    </source>
</evidence>
<keyword evidence="6 7" id="KW-0408">Iron</keyword>
<keyword evidence="4" id="KW-0223">Dioxygenase</keyword>
<dbReference type="GO" id="GO:0046872">
    <property type="term" value="F:metal ion binding"/>
    <property type="evidence" value="ECO:0007669"/>
    <property type="project" value="UniProtKB-KW"/>
</dbReference>
<gene>
    <name evidence="9" type="ORF">CKAN_01667200</name>
</gene>
<evidence type="ECO:0000259" key="8">
    <source>
        <dbReference type="PROSITE" id="PS51471"/>
    </source>
</evidence>
<dbReference type="PANTHER" id="PTHR47991">
    <property type="entry name" value="OXOGLUTARATE/IRON-DEPENDENT DIOXYGENASE"/>
    <property type="match status" value="1"/>
</dbReference>
<dbReference type="PROSITE" id="PS51471">
    <property type="entry name" value="FE2OG_OXY"/>
    <property type="match status" value="1"/>
</dbReference>
<dbReference type="InterPro" id="IPR026992">
    <property type="entry name" value="DIOX_N"/>
</dbReference>
<evidence type="ECO:0000256" key="3">
    <source>
        <dbReference type="ARBA" id="ARBA00022723"/>
    </source>
</evidence>
<comment type="caution">
    <text evidence="9">The sequence shown here is derived from an EMBL/GenBank/DDBJ whole genome shotgun (WGS) entry which is preliminary data.</text>
</comment>
<protein>
    <submittedName>
        <fullName evidence="9">Protein DMR6-LIKE OXYGENASE 2-like protein</fullName>
    </submittedName>
</protein>
<organism evidence="9 10">
    <name type="scientific">Cinnamomum micranthum f. kanehirae</name>
    <dbReference type="NCBI Taxonomy" id="337451"/>
    <lineage>
        <taxon>Eukaryota</taxon>
        <taxon>Viridiplantae</taxon>
        <taxon>Streptophyta</taxon>
        <taxon>Embryophyta</taxon>
        <taxon>Tracheophyta</taxon>
        <taxon>Spermatophyta</taxon>
        <taxon>Magnoliopsida</taxon>
        <taxon>Magnoliidae</taxon>
        <taxon>Laurales</taxon>
        <taxon>Lauraceae</taxon>
        <taxon>Cinnamomum</taxon>
    </lineage>
</organism>
<evidence type="ECO:0000313" key="9">
    <source>
        <dbReference type="EMBL" id="RWR87716.1"/>
    </source>
</evidence>
<keyword evidence="3 7" id="KW-0479">Metal-binding</keyword>
<dbReference type="Pfam" id="PF03171">
    <property type="entry name" value="2OG-FeII_Oxy"/>
    <property type="match status" value="1"/>
</dbReference>
<evidence type="ECO:0000256" key="6">
    <source>
        <dbReference type="ARBA" id="ARBA00023004"/>
    </source>
</evidence>
<dbReference type="InterPro" id="IPR005123">
    <property type="entry name" value="Oxoglu/Fe-dep_dioxygenase_dom"/>
</dbReference>
<dbReference type="Pfam" id="PF14226">
    <property type="entry name" value="DIOX_N"/>
    <property type="match status" value="1"/>
</dbReference>
<dbReference type="InterPro" id="IPR044861">
    <property type="entry name" value="IPNS-like_FE2OG_OXY"/>
</dbReference>
<dbReference type="InterPro" id="IPR050295">
    <property type="entry name" value="Plant_2OG-oxidoreductases"/>
</dbReference>
<proteinExistence type="inferred from homology"/>
<dbReference type="SUPFAM" id="SSF51197">
    <property type="entry name" value="Clavaminate synthase-like"/>
    <property type="match status" value="1"/>
</dbReference>
<comment type="similarity">
    <text evidence="2 7">Belongs to the iron/ascorbate-dependent oxidoreductase family.</text>
</comment>
<feature type="domain" description="Fe2OG dioxygenase" evidence="8">
    <location>
        <begin position="227"/>
        <end position="326"/>
    </location>
</feature>
<keyword evidence="5 7" id="KW-0560">Oxidoreductase</keyword>
<dbReference type="Proteomes" id="UP000283530">
    <property type="component" value="Unassembled WGS sequence"/>
</dbReference>
<evidence type="ECO:0000256" key="1">
    <source>
        <dbReference type="ARBA" id="ARBA00001961"/>
    </source>
</evidence>
<name>A0A3S3NHH5_9MAGN</name>
<dbReference type="GO" id="GO:0002229">
    <property type="term" value="P:defense response to oomycetes"/>
    <property type="evidence" value="ECO:0007669"/>
    <property type="project" value="UniProtKB-ARBA"/>
</dbReference>
<dbReference type="FunFam" id="2.60.120.330:FF:000007">
    <property type="entry name" value="Protein DMR6-like oxygenase 2"/>
    <property type="match status" value="1"/>
</dbReference>
<evidence type="ECO:0000256" key="4">
    <source>
        <dbReference type="ARBA" id="ARBA00022964"/>
    </source>
</evidence>
<dbReference type="AlphaFoldDB" id="A0A3S3NHH5"/>
<comment type="cofactor">
    <cofactor evidence="1">
        <name>L-ascorbate</name>
        <dbReference type="ChEBI" id="CHEBI:38290"/>
    </cofactor>
</comment>